<sequence length="218" mass="24556">MRNGHAGTTRQCFACGRCRARRQVPLAIARQLRPPHRARRHPPYTCASRTPLERTTKSPRAGTHCGRDPPEPPRRSRRRSAGRELPPYTLEPEWRSEGQGGARRTDRHRYSPGRLAAATDYSTGGQLPRMRLCSTDRRPTRFASARRPRETDLLPLAEGRNHVTNSFTHHGFDEPRRSAAEVPEGRASALTTFAKPIATKPGQASAREAYFEIYRSIA</sequence>
<evidence type="ECO:0000256" key="1">
    <source>
        <dbReference type="SAM" id="MobiDB-lite"/>
    </source>
</evidence>
<proteinExistence type="predicted"/>
<organism evidence="2 3">
    <name type="scientific">Ditylenchus destructor</name>
    <dbReference type="NCBI Taxonomy" id="166010"/>
    <lineage>
        <taxon>Eukaryota</taxon>
        <taxon>Metazoa</taxon>
        <taxon>Ecdysozoa</taxon>
        <taxon>Nematoda</taxon>
        <taxon>Chromadorea</taxon>
        <taxon>Rhabditida</taxon>
        <taxon>Tylenchina</taxon>
        <taxon>Tylenchomorpha</taxon>
        <taxon>Sphaerularioidea</taxon>
        <taxon>Anguinidae</taxon>
        <taxon>Anguininae</taxon>
        <taxon>Ditylenchus</taxon>
    </lineage>
</organism>
<feature type="region of interest" description="Disordered" evidence="1">
    <location>
        <begin position="29"/>
        <end position="112"/>
    </location>
</feature>
<evidence type="ECO:0000313" key="2">
    <source>
        <dbReference type="EMBL" id="KAI1691542.1"/>
    </source>
</evidence>
<comment type="caution">
    <text evidence="2">The sequence shown here is derived from an EMBL/GenBank/DDBJ whole genome shotgun (WGS) entry which is preliminary data.</text>
</comment>
<protein>
    <submittedName>
        <fullName evidence="2">Uncharacterized protein</fullName>
    </submittedName>
</protein>
<reference evidence="2" key="1">
    <citation type="submission" date="2022-01" db="EMBL/GenBank/DDBJ databases">
        <title>Genome Sequence Resource for Two Populations of Ditylenchus destructor, the Migratory Endoparasitic Phytonematode.</title>
        <authorList>
            <person name="Zhang H."/>
            <person name="Lin R."/>
            <person name="Xie B."/>
        </authorList>
    </citation>
    <scope>NUCLEOTIDE SEQUENCE</scope>
    <source>
        <strain evidence="2">BazhouSP</strain>
    </source>
</reference>
<name>A0AAD4QSU7_9BILA</name>
<dbReference type="Proteomes" id="UP001201812">
    <property type="component" value="Unassembled WGS sequence"/>
</dbReference>
<gene>
    <name evidence="2" type="ORF">DdX_21809</name>
</gene>
<feature type="compositionally biased region" description="Basic residues" evidence="1">
    <location>
        <begin position="33"/>
        <end position="42"/>
    </location>
</feature>
<accession>A0AAD4QSU7</accession>
<dbReference type="EMBL" id="JAKKPZ010000910">
    <property type="protein sequence ID" value="KAI1691542.1"/>
    <property type="molecule type" value="Genomic_DNA"/>
</dbReference>
<keyword evidence="3" id="KW-1185">Reference proteome</keyword>
<evidence type="ECO:0000313" key="3">
    <source>
        <dbReference type="Proteomes" id="UP001201812"/>
    </source>
</evidence>
<feature type="compositionally biased region" description="Basic and acidic residues" evidence="1">
    <location>
        <begin position="65"/>
        <end position="74"/>
    </location>
</feature>
<dbReference type="AlphaFoldDB" id="A0AAD4QSU7"/>